<name>A0ABT7J8Z7_9ACTN</name>
<accession>A0ABT7J8Z7</accession>
<sequence>MSTQPEPRMPTVRHLRLLPWTHDGKPAHLVTDGTATPLSLMADRMEEQQIQTAAVIRGLAQPMVEDTANLTADELRWIALRLIESLTDVLNIAESRGQRLPAYEGDDDTSDAADEK</sequence>
<gene>
    <name evidence="2" type="ORF">QNN03_33275</name>
</gene>
<evidence type="ECO:0000256" key="1">
    <source>
        <dbReference type="SAM" id="MobiDB-lite"/>
    </source>
</evidence>
<dbReference type="EMBL" id="JASJUS010000045">
    <property type="protein sequence ID" value="MDL2081322.1"/>
    <property type="molecule type" value="Genomic_DNA"/>
</dbReference>
<dbReference type="RefSeq" id="WP_285436854.1">
    <property type="nucleotide sequence ID" value="NZ_JASJUS010000045.1"/>
</dbReference>
<proteinExistence type="predicted"/>
<dbReference type="Proteomes" id="UP001241926">
    <property type="component" value="Unassembled WGS sequence"/>
</dbReference>
<feature type="region of interest" description="Disordered" evidence="1">
    <location>
        <begin position="94"/>
        <end position="116"/>
    </location>
</feature>
<evidence type="ECO:0000313" key="2">
    <source>
        <dbReference type="EMBL" id="MDL2081322.1"/>
    </source>
</evidence>
<protein>
    <submittedName>
        <fullName evidence="2">Uncharacterized protein</fullName>
    </submittedName>
</protein>
<comment type="caution">
    <text evidence="2">The sequence shown here is derived from an EMBL/GenBank/DDBJ whole genome shotgun (WGS) entry which is preliminary data.</text>
</comment>
<reference evidence="2 3" key="1">
    <citation type="submission" date="2023-05" db="EMBL/GenBank/DDBJ databases">
        <title>Streptomyces fuscus sp. nov., a brown-black pigment producing actinomyces isolated from dry sand of Sea duck farm.</title>
        <authorList>
            <person name="Xie J."/>
            <person name="Shen N."/>
        </authorList>
    </citation>
    <scope>NUCLEOTIDE SEQUENCE [LARGE SCALE GENOMIC DNA]</scope>
    <source>
        <strain evidence="2 3">GXMU-J15</strain>
    </source>
</reference>
<organism evidence="2 3">
    <name type="scientific">Streptomyces fuscus</name>
    <dbReference type="NCBI Taxonomy" id="3048495"/>
    <lineage>
        <taxon>Bacteria</taxon>
        <taxon>Bacillati</taxon>
        <taxon>Actinomycetota</taxon>
        <taxon>Actinomycetes</taxon>
        <taxon>Kitasatosporales</taxon>
        <taxon>Streptomycetaceae</taxon>
        <taxon>Streptomyces</taxon>
    </lineage>
</organism>
<evidence type="ECO:0000313" key="3">
    <source>
        <dbReference type="Proteomes" id="UP001241926"/>
    </source>
</evidence>
<keyword evidence="3" id="KW-1185">Reference proteome</keyword>
<feature type="compositionally biased region" description="Acidic residues" evidence="1">
    <location>
        <begin position="104"/>
        <end position="116"/>
    </location>
</feature>